<evidence type="ECO:0000313" key="3">
    <source>
        <dbReference type="Proteomes" id="UP001604277"/>
    </source>
</evidence>
<evidence type="ECO:0000256" key="1">
    <source>
        <dbReference type="SAM" id="MobiDB-lite"/>
    </source>
</evidence>
<sequence length="247" mass="28119">MSPGLNQWREENMSPGLNQWREERRCFSDRNGSTSYFSVSKGGKTSQMLPSSSLAGGKNGGVLDESNKAKDIGIQKIAEKTFGSKKGDAGNDIRTFKFALADFVKDLLKPKWKEGQLSKAVHKIVAKKVVNKIIRSVEATHVPQTKENIDNYLLLARPKVSKLVQLESVMLVDRLEENLVWQKFKKDKPSTIEKHDSIESHDIIHDQMENDDMDMDIQVHPKEVMRFSGIKVIQKAKRLHCLQYLKK</sequence>
<reference evidence="3" key="1">
    <citation type="submission" date="2024-07" db="EMBL/GenBank/DDBJ databases">
        <title>Two chromosome-level genome assemblies of Korean endemic species Abeliophyllum distichum and Forsythia ovata (Oleaceae).</title>
        <authorList>
            <person name="Jang H."/>
        </authorList>
    </citation>
    <scope>NUCLEOTIDE SEQUENCE [LARGE SCALE GENOMIC DNA]</scope>
</reference>
<name>A0ABD1U8J8_9LAMI</name>
<feature type="compositionally biased region" description="Polar residues" evidence="1">
    <location>
        <begin position="39"/>
        <end position="54"/>
    </location>
</feature>
<organism evidence="2 3">
    <name type="scientific">Forsythia ovata</name>
    <dbReference type="NCBI Taxonomy" id="205694"/>
    <lineage>
        <taxon>Eukaryota</taxon>
        <taxon>Viridiplantae</taxon>
        <taxon>Streptophyta</taxon>
        <taxon>Embryophyta</taxon>
        <taxon>Tracheophyta</taxon>
        <taxon>Spermatophyta</taxon>
        <taxon>Magnoliopsida</taxon>
        <taxon>eudicotyledons</taxon>
        <taxon>Gunneridae</taxon>
        <taxon>Pentapetalae</taxon>
        <taxon>asterids</taxon>
        <taxon>lamiids</taxon>
        <taxon>Lamiales</taxon>
        <taxon>Oleaceae</taxon>
        <taxon>Forsythieae</taxon>
        <taxon>Forsythia</taxon>
    </lineage>
</organism>
<evidence type="ECO:0000313" key="2">
    <source>
        <dbReference type="EMBL" id="KAL2521320.1"/>
    </source>
</evidence>
<accession>A0ABD1U8J8</accession>
<comment type="caution">
    <text evidence="2">The sequence shown here is derived from an EMBL/GenBank/DDBJ whole genome shotgun (WGS) entry which is preliminary data.</text>
</comment>
<dbReference type="EMBL" id="JBFOLJ010000007">
    <property type="protein sequence ID" value="KAL2521320.1"/>
    <property type="molecule type" value="Genomic_DNA"/>
</dbReference>
<dbReference type="InterPro" id="IPR052650">
    <property type="entry name" value="Zinc_finger_CCCH"/>
</dbReference>
<dbReference type="Proteomes" id="UP001604277">
    <property type="component" value="Unassembled WGS sequence"/>
</dbReference>
<proteinExistence type="predicted"/>
<feature type="region of interest" description="Disordered" evidence="1">
    <location>
        <begin position="39"/>
        <end position="62"/>
    </location>
</feature>
<gene>
    <name evidence="2" type="ORF">Fot_25243</name>
</gene>
<dbReference type="PANTHER" id="PTHR36886">
    <property type="entry name" value="PROTEIN FRIGIDA-ESSENTIAL 1"/>
    <property type="match status" value="1"/>
</dbReference>
<dbReference type="AlphaFoldDB" id="A0ABD1U8J8"/>
<keyword evidence="3" id="KW-1185">Reference proteome</keyword>
<protein>
    <submittedName>
        <fullName evidence="2">Zinc finger CCCH domain-containing protein 38</fullName>
    </submittedName>
</protein>
<dbReference type="PANTHER" id="PTHR36886:SF3">
    <property type="entry name" value="PROTEIN FRIGIDA-ESSENTIAL 1"/>
    <property type="match status" value="1"/>
</dbReference>